<sequence length="172" mass="18373" precursor="true">MRQRHSCHIVLAAMFVVTIVAGCNQSNLPKTERVTGQVLYKGSPVDNATVIFSRGSRNIANGEIALGKTDAQGNFSLTTHLSGQSDVSGAIAGTYQVTVSKKVPPPGMTQAEYDAKVEAVNQAAQQGSVQPPGMELPPLVEMFPRKYSSSSATELTADVKVNENNEFSFDLK</sequence>
<reference evidence="3" key="1">
    <citation type="submission" date="2019-02" db="EMBL/GenBank/DDBJ databases">
        <title>Deep-cultivation of Planctomycetes and their phenomic and genomic characterization uncovers novel biology.</title>
        <authorList>
            <person name="Wiegand S."/>
            <person name="Jogler M."/>
            <person name="Boedeker C."/>
            <person name="Pinto D."/>
            <person name="Vollmers J."/>
            <person name="Rivas-Marin E."/>
            <person name="Kohn T."/>
            <person name="Peeters S.H."/>
            <person name="Heuer A."/>
            <person name="Rast P."/>
            <person name="Oberbeckmann S."/>
            <person name="Bunk B."/>
            <person name="Jeske O."/>
            <person name="Meyerdierks A."/>
            <person name="Storesund J.E."/>
            <person name="Kallscheuer N."/>
            <person name="Luecker S."/>
            <person name="Lage O.M."/>
            <person name="Pohl T."/>
            <person name="Merkel B.J."/>
            <person name="Hornburger P."/>
            <person name="Mueller R.-W."/>
            <person name="Bruemmer F."/>
            <person name="Labrenz M."/>
            <person name="Spormann A.M."/>
            <person name="Op den Camp H."/>
            <person name="Overmann J."/>
            <person name="Amann R."/>
            <person name="Jetten M.S.M."/>
            <person name="Mascher T."/>
            <person name="Medema M.H."/>
            <person name="Devos D.P."/>
            <person name="Kaster A.-K."/>
            <person name="Ovreas L."/>
            <person name="Rohde M."/>
            <person name="Galperin M.Y."/>
            <person name="Jogler C."/>
        </authorList>
    </citation>
    <scope>NUCLEOTIDE SEQUENCE [LARGE SCALE GENOMIC DNA]</scope>
    <source>
        <strain evidence="3">Pan97</strain>
    </source>
</reference>
<dbReference type="EMBL" id="CP036289">
    <property type="protein sequence ID" value="QDU76581.1"/>
    <property type="molecule type" value="Genomic_DNA"/>
</dbReference>
<dbReference type="Gene3D" id="2.60.40.1120">
    <property type="entry name" value="Carboxypeptidase-like, regulatory domain"/>
    <property type="match status" value="1"/>
</dbReference>
<proteinExistence type="predicted"/>
<organism evidence="2 3">
    <name type="scientific">Bremerella volcania</name>
    <dbReference type="NCBI Taxonomy" id="2527984"/>
    <lineage>
        <taxon>Bacteria</taxon>
        <taxon>Pseudomonadati</taxon>
        <taxon>Planctomycetota</taxon>
        <taxon>Planctomycetia</taxon>
        <taxon>Pirellulales</taxon>
        <taxon>Pirellulaceae</taxon>
        <taxon>Bremerella</taxon>
    </lineage>
</organism>
<dbReference type="KEGG" id="bvo:Pan97_36330"/>
<feature type="chain" id="PRO_5021948539" evidence="1">
    <location>
        <begin position="23"/>
        <end position="172"/>
    </location>
</feature>
<keyword evidence="3" id="KW-1185">Reference proteome</keyword>
<name>A0A518CBH4_9BACT</name>
<dbReference type="SUPFAM" id="SSF49464">
    <property type="entry name" value="Carboxypeptidase regulatory domain-like"/>
    <property type="match status" value="1"/>
</dbReference>
<evidence type="ECO:0000256" key="1">
    <source>
        <dbReference type="SAM" id="SignalP"/>
    </source>
</evidence>
<dbReference type="PROSITE" id="PS51257">
    <property type="entry name" value="PROKAR_LIPOPROTEIN"/>
    <property type="match status" value="1"/>
</dbReference>
<accession>A0A518CBH4</accession>
<evidence type="ECO:0000313" key="3">
    <source>
        <dbReference type="Proteomes" id="UP000318626"/>
    </source>
</evidence>
<evidence type="ECO:0000313" key="2">
    <source>
        <dbReference type="EMBL" id="QDU76581.1"/>
    </source>
</evidence>
<keyword evidence="1" id="KW-0732">Signal</keyword>
<dbReference type="AlphaFoldDB" id="A0A518CBH4"/>
<keyword evidence="2" id="KW-0812">Transmembrane</keyword>
<dbReference type="Proteomes" id="UP000318626">
    <property type="component" value="Chromosome"/>
</dbReference>
<keyword evidence="2" id="KW-0472">Membrane</keyword>
<protein>
    <submittedName>
        <fullName evidence="2">Nickel uptake substrate-specific transmembrane region</fullName>
    </submittedName>
</protein>
<feature type="signal peptide" evidence="1">
    <location>
        <begin position="1"/>
        <end position="22"/>
    </location>
</feature>
<dbReference type="InterPro" id="IPR008969">
    <property type="entry name" value="CarboxyPept-like_regulatory"/>
</dbReference>
<gene>
    <name evidence="2" type="ORF">Pan97_36330</name>
</gene>